<keyword evidence="1" id="KW-0812">Transmembrane</keyword>
<reference evidence="2 3" key="1">
    <citation type="submission" date="2022-05" db="EMBL/GenBank/DDBJ databases">
        <title>Luteimonas sp. SX5, whole genome shotgun sequencing project.</title>
        <authorList>
            <person name="Zhao G."/>
            <person name="Shen L."/>
        </authorList>
    </citation>
    <scope>NUCLEOTIDE SEQUENCE [LARGE SCALE GENOMIC DNA]</scope>
    <source>
        <strain evidence="2 3">SX5</strain>
    </source>
</reference>
<dbReference type="EMBL" id="JAMBEP010000003">
    <property type="protein sequence ID" value="MCL1635524.1"/>
    <property type="molecule type" value="Genomic_DNA"/>
</dbReference>
<sequence>MTSDSLSFMVSAGRLSGRNPEIFSAKLLTTPQWPCSARPMTQRNIRPQTLKAMSQDVPVALLSFTAAALVLVLVLITVQTGAGVGFA</sequence>
<evidence type="ECO:0000256" key="1">
    <source>
        <dbReference type="SAM" id="Phobius"/>
    </source>
</evidence>
<keyword evidence="1" id="KW-1133">Transmembrane helix</keyword>
<gene>
    <name evidence="2" type="ORF">M2650_12915</name>
</gene>
<name>A0ABT0MMR7_9GAMM</name>
<feature type="transmembrane region" description="Helical" evidence="1">
    <location>
        <begin position="59"/>
        <end position="78"/>
    </location>
</feature>
<keyword evidence="1" id="KW-0472">Membrane</keyword>
<protein>
    <submittedName>
        <fullName evidence="2">Uncharacterized protein</fullName>
    </submittedName>
</protein>
<keyword evidence="3" id="KW-1185">Reference proteome</keyword>
<evidence type="ECO:0000313" key="3">
    <source>
        <dbReference type="Proteomes" id="UP001431217"/>
    </source>
</evidence>
<evidence type="ECO:0000313" key="2">
    <source>
        <dbReference type="EMBL" id="MCL1635524.1"/>
    </source>
</evidence>
<proteinExistence type="predicted"/>
<organism evidence="2 3">
    <name type="scientific">Luteimonas galliterrae</name>
    <dbReference type="NCBI Taxonomy" id="2940486"/>
    <lineage>
        <taxon>Bacteria</taxon>
        <taxon>Pseudomonadati</taxon>
        <taxon>Pseudomonadota</taxon>
        <taxon>Gammaproteobacteria</taxon>
        <taxon>Lysobacterales</taxon>
        <taxon>Lysobacteraceae</taxon>
        <taxon>Luteimonas</taxon>
    </lineage>
</organism>
<dbReference type="Proteomes" id="UP001431217">
    <property type="component" value="Unassembled WGS sequence"/>
</dbReference>
<comment type="caution">
    <text evidence="2">The sequence shown here is derived from an EMBL/GenBank/DDBJ whole genome shotgun (WGS) entry which is preliminary data.</text>
</comment>
<accession>A0ABT0MMR7</accession>